<dbReference type="SUPFAM" id="SSF47459">
    <property type="entry name" value="HLH, helix-loop-helix DNA-binding domain"/>
    <property type="match status" value="1"/>
</dbReference>
<evidence type="ECO:0000313" key="6">
    <source>
        <dbReference type="EMBL" id="KAK9089247.1"/>
    </source>
</evidence>
<keyword evidence="1" id="KW-0805">Transcription regulation</keyword>
<proteinExistence type="predicted"/>
<keyword evidence="2" id="KW-0804">Transcription</keyword>
<sequence>MSVAKQMEKQQQRSSKIDRKTVEKNRRNQMKTLYSELNSLIPPSHKSKGVMPLSNQLDEAVNYIKKLENKLERMKEKKNYLMGINSSRSMSGTTGGRPPQIEIHCSGSLLEVVLVSGMDCQSLFFKIIGMLHEEEAITVAAPSVEYETERISSRLKNFVREFNKCPSHY</sequence>
<dbReference type="AlphaFoldDB" id="A0AAP0HLQ4"/>
<feature type="region of interest" description="Disordered" evidence="4">
    <location>
        <begin position="1"/>
        <end position="25"/>
    </location>
</feature>
<comment type="caution">
    <text evidence="6">The sequence shown here is derived from an EMBL/GenBank/DDBJ whole genome shotgun (WGS) entry which is preliminary data.</text>
</comment>
<dbReference type="PANTHER" id="PTHR13935">
    <property type="entry name" value="ACHAETE-SCUTE TRANSCRIPTION FACTOR-RELATED"/>
    <property type="match status" value="1"/>
</dbReference>
<evidence type="ECO:0000256" key="4">
    <source>
        <dbReference type="SAM" id="MobiDB-lite"/>
    </source>
</evidence>
<protein>
    <recommendedName>
        <fullName evidence="5">BHLH domain-containing protein</fullName>
    </recommendedName>
</protein>
<dbReference type="Pfam" id="PF00010">
    <property type="entry name" value="HLH"/>
    <property type="match status" value="1"/>
</dbReference>
<gene>
    <name evidence="6" type="ORF">Scep_028329</name>
</gene>
<dbReference type="GO" id="GO:0046983">
    <property type="term" value="F:protein dimerization activity"/>
    <property type="evidence" value="ECO:0007669"/>
    <property type="project" value="InterPro"/>
</dbReference>
<accession>A0AAP0HLQ4</accession>
<dbReference type="InterPro" id="IPR036638">
    <property type="entry name" value="HLH_DNA-bd_sf"/>
</dbReference>
<dbReference type="GO" id="GO:0000981">
    <property type="term" value="F:DNA-binding transcription factor activity, RNA polymerase II-specific"/>
    <property type="evidence" value="ECO:0007669"/>
    <property type="project" value="TreeGrafter"/>
</dbReference>
<dbReference type="EMBL" id="JBBNAG010000012">
    <property type="protein sequence ID" value="KAK9089247.1"/>
    <property type="molecule type" value="Genomic_DNA"/>
</dbReference>
<feature type="coiled-coil region" evidence="3">
    <location>
        <begin position="57"/>
        <end position="84"/>
    </location>
</feature>
<evidence type="ECO:0000256" key="3">
    <source>
        <dbReference type="SAM" id="Coils"/>
    </source>
</evidence>
<dbReference type="InterPro" id="IPR015660">
    <property type="entry name" value="MASH1/Ascl1a-like"/>
</dbReference>
<keyword evidence="3" id="KW-0175">Coiled coil</keyword>
<dbReference type="Proteomes" id="UP001419268">
    <property type="component" value="Unassembled WGS sequence"/>
</dbReference>
<evidence type="ECO:0000256" key="1">
    <source>
        <dbReference type="ARBA" id="ARBA00023015"/>
    </source>
</evidence>
<dbReference type="SMART" id="SM00353">
    <property type="entry name" value="HLH"/>
    <property type="match status" value="1"/>
</dbReference>
<dbReference type="PROSITE" id="PS50888">
    <property type="entry name" value="BHLH"/>
    <property type="match status" value="1"/>
</dbReference>
<keyword evidence="7" id="KW-1185">Reference proteome</keyword>
<name>A0AAP0HLQ4_9MAGN</name>
<dbReference type="PANTHER" id="PTHR13935:SF90">
    <property type="entry name" value="TRANSCRIPTION FACTOR BHLH162"/>
    <property type="match status" value="1"/>
</dbReference>
<feature type="domain" description="BHLH" evidence="5">
    <location>
        <begin position="14"/>
        <end position="67"/>
    </location>
</feature>
<evidence type="ECO:0000313" key="7">
    <source>
        <dbReference type="Proteomes" id="UP001419268"/>
    </source>
</evidence>
<dbReference type="GO" id="GO:0090575">
    <property type="term" value="C:RNA polymerase II transcription regulator complex"/>
    <property type="evidence" value="ECO:0007669"/>
    <property type="project" value="TreeGrafter"/>
</dbReference>
<evidence type="ECO:0000256" key="2">
    <source>
        <dbReference type="ARBA" id="ARBA00023163"/>
    </source>
</evidence>
<organism evidence="6 7">
    <name type="scientific">Stephania cephalantha</name>
    <dbReference type="NCBI Taxonomy" id="152367"/>
    <lineage>
        <taxon>Eukaryota</taxon>
        <taxon>Viridiplantae</taxon>
        <taxon>Streptophyta</taxon>
        <taxon>Embryophyta</taxon>
        <taxon>Tracheophyta</taxon>
        <taxon>Spermatophyta</taxon>
        <taxon>Magnoliopsida</taxon>
        <taxon>Ranunculales</taxon>
        <taxon>Menispermaceae</taxon>
        <taxon>Menispermoideae</taxon>
        <taxon>Cissampelideae</taxon>
        <taxon>Stephania</taxon>
    </lineage>
</organism>
<evidence type="ECO:0000259" key="5">
    <source>
        <dbReference type="PROSITE" id="PS50888"/>
    </source>
</evidence>
<dbReference type="InterPro" id="IPR011598">
    <property type="entry name" value="bHLH_dom"/>
</dbReference>
<dbReference type="Gene3D" id="4.10.280.10">
    <property type="entry name" value="Helix-loop-helix DNA-binding domain"/>
    <property type="match status" value="1"/>
</dbReference>
<dbReference type="GO" id="GO:0000977">
    <property type="term" value="F:RNA polymerase II transcription regulatory region sequence-specific DNA binding"/>
    <property type="evidence" value="ECO:0007669"/>
    <property type="project" value="TreeGrafter"/>
</dbReference>
<reference evidence="6 7" key="1">
    <citation type="submission" date="2024-01" db="EMBL/GenBank/DDBJ databases">
        <title>Genome assemblies of Stephania.</title>
        <authorList>
            <person name="Yang L."/>
        </authorList>
    </citation>
    <scope>NUCLEOTIDE SEQUENCE [LARGE SCALE GENOMIC DNA]</scope>
    <source>
        <strain evidence="6">JXDWG</strain>
        <tissue evidence="6">Leaf</tissue>
    </source>
</reference>